<keyword evidence="1" id="KW-0597">Phosphoprotein</keyword>
<keyword evidence="2" id="KW-0238">DNA-binding</keyword>
<evidence type="ECO:0000256" key="2">
    <source>
        <dbReference type="ARBA" id="ARBA00023125"/>
    </source>
</evidence>
<sequence>MTKVLLVDDQTIVLLGIAKLLEVSGDIEVLAMLSSGEACIEYLSEHPLPDVILLDIHMPEMNGIDVLKKINKSYTAPVIFLTTFDDEYLCQQAEELGAKGLLKKNIGLEQLLASILKVAEGGHLFPANTPKNISKMTAREDLIARSLVQGKTNKEIAEVHHLSPGTVRNYASNLFEKLGVRNRAEAVVKLKERGLF</sequence>
<name>A0A160TCP0_9ZZZZ</name>
<dbReference type="GO" id="GO:0003677">
    <property type="term" value="F:DNA binding"/>
    <property type="evidence" value="ECO:0007669"/>
    <property type="project" value="UniProtKB-KW"/>
</dbReference>
<reference evidence="5" key="1">
    <citation type="submission" date="2015-10" db="EMBL/GenBank/DDBJ databases">
        <authorList>
            <person name="Gilbert D.G."/>
        </authorList>
    </citation>
    <scope>NUCLEOTIDE SEQUENCE</scope>
</reference>
<dbReference type="PRINTS" id="PR00038">
    <property type="entry name" value="HTHLUXR"/>
</dbReference>
<dbReference type="InterPro" id="IPR011006">
    <property type="entry name" value="CheY-like_superfamily"/>
</dbReference>
<dbReference type="GO" id="GO:0006355">
    <property type="term" value="P:regulation of DNA-templated transcription"/>
    <property type="evidence" value="ECO:0007669"/>
    <property type="project" value="InterPro"/>
</dbReference>
<evidence type="ECO:0000259" key="3">
    <source>
        <dbReference type="PROSITE" id="PS50043"/>
    </source>
</evidence>
<protein>
    <submittedName>
        <fullName evidence="5">Two-component system regulatory protein</fullName>
    </submittedName>
</protein>
<dbReference type="GO" id="GO:0000160">
    <property type="term" value="P:phosphorelay signal transduction system"/>
    <property type="evidence" value="ECO:0007669"/>
    <property type="project" value="InterPro"/>
</dbReference>
<dbReference type="InterPro" id="IPR000792">
    <property type="entry name" value="Tscrpt_reg_LuxR_C"/>
</dbReference>
<dbReference type="Pfam" id="PF00196">
    <property type="entry name" value="GerE"/>
    <property type="match status" value="1"/>
</dbReference>
<dbReference type="AlphaFoldDB" id="A0A160TCP0"/>
<accession>A0A160TCP0</accession>
<dbReference type="EMBL" id="CZQC01000047">
    <property type="protein sequence ID" value="CUS41573.1"/>
    <property type="molecule type" value="Genomic_DNA"/>
</dbReference>
<dbReference type="CDD" id="cd17535">
    <property type="entry name" value="REC_NarL-like"/>
    <property type="match status" value="1"/>
</dbReference>
<dbReference type="SUPFAM" id="SSF46894">
    <property type="entry name" value="C-terminal effector domain of the bipartite response regulators"/>
    <property type="match status" value="1"/>
</dbReference>
<organism evidence="5">
    <name type="scientific">hydrothermal vent metagenome</name>
    <dbReference type="NCBI Taxonomy" id="652676"/>
    <lineage>
        <taxon>unclassified sequences</taxon>
        <taxon>metagenomes</taxon>
        <taxon>ecological metagenomes</taxon>
    </lineage>
</organism>
<dbReference type="SMART" id="SM00421">
    <property type="entry name" value="HTH_LUXR"/>
    <property type="match status" value="1"/>
</dbReference>
<feature type="domain" description="HTH luxR-type" evidence="3">
    <location>
        <begin position="129"/>
        <end position="194"/>
    </location>
</feature>
<dbReference type="PROSITE" id="PS50110">
    <property type="entry name" value="RESPONSE_REGULATORY"/>
    <property type="match status" value="1"/>
</dbReference>
<evidence type="ECO:0000256" key="1">
    <source>
        <dbReference type="ARBA" id="ARBA00022553"/>
    </source>
</evidence>
<dbReference type="SUPFAM" id="SSF52172">
    <property type="entry name" value="CheY-like"/>
    <property type="match status" value="1"/>
</dbReference>
<feature type="domain" description="Response regulatory" evidence="4">
    <location>
        <begin position="3"/>
        <end position="119"/>
    </location>
</feature>
<gene>
    <name evidence="5" type="ORF">MGWOODY_Tha2531</name>
</gene>
<dbReference type="InterPro" id="IPR036388">
    <property type="entry name" value="WH-like_DNA-bd_sf"/>
</dbReference>
<evidence type="ECO:0000313" key="5">
    <source>
        <dbReference type="EMBL" id="CUS41573.1"/>
    </source>
</evidence>
<dbReference type="InterPro" id="IPR039420">
    <property type="entry name" value="WalR-like"/>
</dbReference>
<dbReference type="PROSITE" id="PS50043">
    <property type="entry name" value="HTH_LUXR_2"/>
    <property type="match status" value="1"/>
</dbReference>
<evidence type="ECO:0000259" key="4">
    <source>
        <dbReference type="PROSITE" id="PS50110"/>
    </source>
</evidence>
<dbReference type="InterPro" id="IPR001789">
    <property type="entry name" value="Sig_transdc_resp-reg_receiver"/>
</dbReference>
<dbReference type="Gene3D" id="3.40.50.2300">
    <property type="match status" value="1"/>
</dbReference>
<dbReference type="PANTHER" id="PTHR43214">
    <property type="entry name" value="TWO-COMPONENT RESPONSE REGULATOR"/>
    <property type="match status" value="1"/>
</dbReference>
<dbReference type="Gene3D" id="1.10.10.10">
    <property type="entry name" value="Winged helix-like DNA-binding domain superfamily/Winged helix DNA-binding domain"/>
    <property type="match status" value="1"/>
</dbReference>
<dbReference type="InterPro" id="IPR016032">
    <property type="entry name" value="Sig_transdc_resp-reg_C-effctor"/>
</dbReference>
<dbReference type="InterPro" id="IPR058245">
    <property type="entry name" value="NreC/VraR/RcsB-like_REC"/>
</dbReference>
<dbReference type="PANTHER" id="PTHR43214:SF42">
    <property type="entry name" value="TRANSCRIPTIONAL REGULATORY PROTEIN DESR"/>
    <property type="match status" value="1"/>
</dbReference>
<dbReference type="SMART" id="SM00448">
    <property type="entry name" value="REC"/>
    <property type="match status" value="1"/>
</dbReference>
<dbReference type="Pfam" id="PF00072">
    <property type="entry name" value="Response_reg"/>
    <property type="match status" value="1"/>
</dbReference>
<proteinExistence type="predicted"/>
<dbReference type="CDD" id="cd06170">
    <property type="entry name" value="LuxR_C_like"/>
    <property type="match status" value="1"/>
</dbReference>